<dbReference type="OrthoDB" id="10037534at2759"/>
<dbReference type="InterPro" id="IPR000203">
    <property type="entry name" value="GPS"/>
</dbReference>
<dbReference type="VEuPathDB" id="AmoebaDB:NAEGRDRAFT_74608"/>
<proteinExistence type="predicted"/>
<comment type="subcellular location">
    <subcellularLocation>
        <location evidence="1">Membrane</location>
    </subcellularLocation>
</comment>
<feature type="transmembrane region" description="Helical" evidence="6">
    <location>
        <begin position="265"/>
        <end position="289"/>
    </location>
</feature>
<evidence type="ECO:0000256" key="5">
    <source>
        <dbReference type="ARBA" id="ARBA00023157"/>
    </source>
</evidence>
<dbReference type="Gene3D" id="2.60.220.50">
    <property type="match status" value="1"/>
</dbReference>
<dbReference type="GO" id="GO:0016020">
    <property type="term" value="C:membrane"/>
    <property type="evidence" value="ECO:0007669"/>
    <property type="project" value="UniProtKB-SubCell"/>
</dbReference>
<dbReference type="AlphaFoldDB" id="D2VZT2"/>
<keyword evidence="2 6" id="KW-0812">Transmembrane</keyword>
<evidence type="ECO:0000256" key="2">
    <source>
        <dbReference type="ARBA" id="ARBA00022692"/>
    </source>
</evidence>
<keyword evidence="3 6" id="KW-1133">Transmembrane helix</keyword>
<dbReference type="Proteomes" id="UP000006671">
    <property type="component" value="Unassembled WGS sequence"/>
</dbReference>
<dbReference type="Pfam" id="PF01825">
    <property type="entry name" value="GPS"/>
    <property type="match status" value="1"/>
</dbReference>
<reference evidence="8 9" key="1">
    <citation type="journal article" date="2010" name="Cell">
        <title>The genome of Naegleria gruberi illuminates early eukaryotic versatility.</title>
        <authorList>
            <person name="Fritz-Laylin L.K."/>
            <person name="Prochnik S.E."/>
            <person name="Ginger M.L."/>
            <person name="Dacks J.B."/>
            <person name="Carpenter M.L."/>
            <person name="Field M.C."/>
            <person name="Kuo A."/>
            <person name="Paredez A."/>
            <person name="Chapman J."/>
            <person name="Pham J."/>
            <person name="Shu S."/>
            <person name="Neupane R."/>
            <person name="Cipriano M."/>
            <person name="Mancuso J."/>
            <person name="Tu H."/>
            <person name="Salamov A."/>
            <person name="Lindquist E."/>
            <person name="Shapiro H."/>
            <person name="Lucas S."/>
            <person name="Grigoriev I.V."/>
            <person name="Cande W.Z."/>
            <person name="Fulton C."/>
            <person name="Rokhsar D.S."/>
            <person name="Dawson S.C."/>
        </authorList>
    </citation>
    <scope>NUCLEOTIDE SEQUENCE [LARGE SCALE GENOMIC DNA]</scope>
    <source>
        <strain evidence="8 9">NEG-M</strain>
    </source>
</reference>
<dbReference type="GeneID" id="8857535"/>
<evidence type="ECO:0000256" key="6">
    <source>
        <dbReference type="SAM" id="Phobius"/>
    </source>
</evidence>
<dbReference type="SMART" id="SM00303">
    <property type="entry name" value="GPS"/>
    <property type="match status" value="1"/>
</dbReference>
<evidence type="ECO:0000259" key="7">
    <source>
        <dbReference type="PROSITE" id="PS50221"/>
    </source>
</evidence>
<dbReference type="PROSITE" id="PS50221">
    <property type="entry name" value="GAIN_B"/>
    <property type="match status" value="1"/>
</dbReference>
<evidence type="ECO:0000313" key="9">
    <source>
        <dbReference type="Proteomes" id="UP000006671"/>
    </source>
</evidence>
<evidence type="ECO:0000256" key="1">
    <source>
        <dbReference type="ARBA" id="ARBA00004370"/>
    </source>
</evidence>
<sequence>MSIPLLDQVRTNTINDTNVLRGVASDILNCSSILLGSGLSVNASAIRRNSHNSNIRNTIYSSASLLSLIRALESTTTTIKVENSAFNLIVSHQPDMQLGETQVQVPSSLLSSDNIDFTLVTYSSGIDFELLPDSNTTGLRSAANIVELRRLVDGEYDPLSELQNPIILSFPFFNNLTIFNSNFTQNFTCRYYNTTTSGWRTNGCKLVGKDDKFITCSCDHTTSFSAFVEYYPITTDPTTDPNNPTNSTSPTNKNTALKALDSGLVIFKIVISGILLLLIVSVMVGLIIFRKMQPVKSRYIFPFVGLIALFVDLAFTGIASKAATINVPLDELVSSNNTPNIINSISLVVTTSLTAVAICSYMVVCIRYIMYRYYYQWMSAVISQKLEKATSRGIRLFKNNTILLVSVFALGISIIAYFVMLVILRRTDQMNAKQFSYSSSISHFLIMISFLIVIGIVYMIDLIMDFRTRQISDELHDISNEINSTQQNTKGTMVTTFKKENTAFVASAKLKQLFGKNSAPSKIYH</sequence>
<keyword evidence="9" id="KW-1185">Reference proteome</keyword>
<feature type="transmembrane region" description="Helical" evidence="6">
    <location>
        <begin position="345"/>
        <end position="369"/>
    </location>
</feature>
<dbReference type="RefSeq" id="XP_002670327.1">
    <property type="nucleotide sequence ID" value="XM_002670281.1"/>
</dbReference>
<name>D2VZT2_NAEGR</name>
<dbReference type="EMBL" id="GG738916">
    <property type="protein sequence ID" value="EFC37583.1"/>
    <property type="molecule type" value="Genomic_DNA"/>
</dbReference>
<dbReference type="InterPro" id="IPR046338">
    <property type="entry name" value="GAIN_dom_sf"/>
</dbReference>
<organism evidence="9">
    <name type="scientific">Naegleria gruberi</name>
    <name type="common">Amoeba</name>
    <dbReference type="NCBI Taxonomy" id="5762"/>
    <lineage>
        <taxon>Eukaryota</taxon>
        <taxon>Discoba</taxon>
        <taxon>Heterolobosea</taxon>
        <taxon>Tetramitia</taxon>
        <taxon>Eutetramitia</taxon>
        <taxon>Vahlkampfiidae</taxon>
        <taxon>Naegleria</taxon>
    </lineage>
</organism>
<keyword evidence="5" id="KW-1015">Disulfide bond</keyword>
<evidence type="ECO:0000256" key="4">
    <source>
        <dbReference type="ARBA" id="ARBA00023136"/>
    </source>
</evidence>
<protein>
    <submittedName>
        <fullName evidence="8">Predicted protein</fullName>
    </submittedName>
</protein>
<dbReference type="InterPro" id="IPR057244">
    <property type="entry name" value="GAIN_B"/>
</dbReference>
<evidence type="ECO:0000313" key="8">
    <source>
        <dbReference type="EMBL" id="EFC37583.1"/>
    </source>
</evidence>
<feature type="transmembrane region" description="Helical" evidence="6">
    <location>
        <begin position="444"/>
        <end position="464"/>
    </location>
</feature>
<dbReference type="KEGG" id="ngr:NAEGRDRAFT_74608"/>
<dbReference type="InParanoid" id="D2VZT2"/>
<feature type="transmembrane region" description="Helical" evidence="6">
    <location>
        <begin position="402"/>
        <end position="424"/>
    </location>
</feature>
<evidence type="ECO:0000256" key="3">
    <source>
        <dbReference type="ARBA" id="ARBA00022989"/>
    </source>
</evidence>
<feature type="domain" description="GAIN-B" evidence="7">
    <location>
        <begin position="75"/>
        <end position="234"/>
    </location>
</feature>
<feature type="transmembrane region" description="Helical" evidence="6">
    <location>
        <begin position="301"/>
        <end position="325"/>
    </location>
</feature>
<accession>D2VZT2</accession>
<gene>
    <name evidence="8" type="ORF">NAEGRDRAFT_74608</name>
</gene>
<keyword evidence="4 6" id="KW-0472">Membrane</keyword>